<evidence type="ECO:0000313" key="2">
    <source>
        <dbReference type="EMBL" id="MBB3209529.1"/>
    </source>
</evidence>
<dbReference type="InterPro" id="IPR011447">
    <property type="entry name" value="DUF1552"/>
</dbReference>
<keyword evidence="3" id="KW-1185">Reference proteome</keyword>
<gene>
    <name evidence="2" type="ORF">FHS27_005369</name>
</gene>
<feature type="chain" id="PRO_5031467828" description="Secreted protein containing DUF1552" evidence="1">
    <location>
        <begin position="32"/>
        <end position="443"/>
    </location>
</feature>
<dbReference type="Proteomes" id="UP000536179">
    <property type="component" value="Unassembled WGS sequence"/>
</dbReference>
<organism evidence="2 3">
    <name type="scientific">Aporhodopirellula rubra</name>
    <dbReference type="NCBI Taxonomy" id="980271"/>
    <lineage>
        <taxon>Bacteria</taxon>
        <taxon>Pseudomonadati</taxon>
        <taxon>Planctomycetota</taxon>
        <taxon>Planctomycetia</taxon>
        <taxon>Pirellulales</taxon>
        <taxon>Pirellulaceae</taxon>
        <taxon>Aporhodopirellula</taxon>
    </lineage>
</organism>
<dbReference type="AlphaFoldDB" id="A0A7W5H8K9"/>
<name>A0A7W5H8K9_9BACT</name>
<feature type="signal peptide" evidence="1">
    <location>
        <begin position="1"/>
        <end position="31"/>
    </location>
</feature>
<dbReference type="PROSITE" id="PS51318">
    <property type="entry name" value="TAT"/>
    <property type="match status" value="1"/>
</dbReference>
<comment type="caution">
    <text evidence="2">The sequence shown here is derived from an EMBL/GenBank/DDBJ whole genome shotgun (WGS) entry which is preliminary data.</text>
</comment>
<keyword evidence="1" id="KW-0732">Signal</keyword>
<sequence length="443" mass="48704">MKSLNRRTVLRGTGVALALPLLDAMSSRARAQSTDAACKPVRFAALFFPNGVRQDCWTPKEVGFNWTPTTQLAPIASAKKDVSVVSGLWHQAADTGGGHYVKDAGWLTGTTITKTTGVDLNSNGISMDQIAARTLGKHTPLPSLELGNERVRSGVDAVTGYTRVYGAHISWRKPTQPLAKEINPRLVFDRMTRLASGKQTGKSNRPILDLVMEDASRLRQRLGHSDRQRLEQYLDSVESLERRLEITEDDSGKRWSSRVDFSTRPVPADNPAKHAERTRQMLDMIALAFEADITRIATFMFGNSVSEVNFSFLDGVNGSHHELSHHGNKQEKLQQYEKINTWHVAQFAYLIEKLRSIPEGDSNLLANSAILFGSGFRDGNAHDPHDLPLLLAGQGGGALNSGQHLACTKDNPMSDLLLSLLHVLDVRETSFADSTGLIDSLFA</sequence>
<proteinExistence type="predicted"/>
<evidence type="ECO:0008006" key="4">
    <source>
        <dbReference type="Google" id="ProtNLM"/>
    </source>
</evidence>
<evidence type="ECO:0000256" key="1">
    <source>
        <dbReference type="SAM" id="SignalP"/>
    </source>
</evidence>
<evidence type="ECO:0000313" key="3">
    <source>
        <dbReference type="Proteomes" id="UP000536179"/>
    </source>
</evidence>
<protein>
    <recommendedName>
        <fullName evidence="4">Secreted protein containing DUF1552</fullName>
    </recommendedName>
</protein>
<accession>A0A7W5H8K9</accession>
<dbReference type="RefSeq" id="WP_184308193.1">
    <property type="nucleotide sequence ID" value="NZ_JACHXU010000024.1"/>
</dbReference>
<dbReference type="Pfam" id="PF07586">
    <property type="entry name" value="HXXSHH"/>
    <property type="match status" value="1"/>
</dbReference>
<dbReference type="EMBL" id="JACHXU010000024">
    <property type="protein sequence ID" value="MBB3209529.1"/>
    <property type="molecule type" value="Genomic_DNA"/>
</dbReference>
<dbReference type="InterPro" id="IPR006311">
    <property type="entry name" value="TAT_signal"/>
</dbReference>
<reference evidence="2 3" key="1">
    <citation type="submission" date="2020-08" db="EMBL/GenBank/DDBJ databases">
        <title>Genomic Encyclopedia of Type Strains, Phase III (KMG-III): the genomes of soil and plant-associated and newly described type strains.</title>
        <authorList>
            <person name="Whitman W."/>
        </authorList>
    </citation>
    <scope>NUCLEOTIDE SEQUENCE [LARGE SCALE GENOMIC DNA]</scope>
    <source>
        <strain evidence="2 3">CECT 8075</strain>
    </source>
</reference>